<organism evidence="2 3">
    <name type="scientific">Meridianimarinicoccus roseus</name>
    <dbReference type="NCBI Taxonomy" id="2072018"/>
    <lineage>
        <taxon>Bacteria</taxon>
        <taxon>Pseudomonadati</taxon>
        <taxon>Pseudomonadota</taxon>
        <taxon>Alphaproteobacteria</taxon>
        <taxon>Rhodobacterales</taxon>
        <taxon>Paracoccaceae</taxon>
        <taxon>Meridianimarinicoccus</taxon>
    </lineage>
</organism>
<comment type="caution">
    <text evidence="2">The sequence shown here is derived from an EMBL/GenBank/DDBJ whole genome shotgun (WGS) entry which is preliminary data.</text>
</comment>
<keyword evidence="1" id="KW-0472">Membrane</keyword>
<gene>
    <name evidence="2" type="ORF">DKT77_04685</name>
</gene>
<reference evidence="2 3" key="1">
    <citation type="submission" date="2018-05" db="EMBL/GenBank/DDBJ databases">
        <title>Rhodobacteraceae gen. nov., sp. nov. isolated from sea water.</title>
        <authorList>
            <person name="Ren Y."/>
        </authorList>
    </citation>
    <scope>NUCLEOTIDE SEQUENCE [LARGE SCALE GENOMIC DNA]</scope>
    <source>
        <strain evidence="2 3">TG-679</strain>
    </source>
</reference>
<feature type="transmembrane region" description="Helical" evidence="1">
    <location>
        <begin position="272"/>
        <end position="294"/>
    </location>
</feature>
<evidence type="ECO:0000313" key="2">
    <source>
        <dbReference type="EMBL" id="PWR03808.1"/>
    </source>
</evidence>
<keyword evidence="3" id="KW-1185">Reference proteome</keyword>
<dbReference type="RefSeq" id="WP_109810579.1">
    <property type="nucleotide sequence ID" value="NZ_QGKU01000016.1"/>
</dbReference>
<feature type="transmembrane region" description="Helical" evidence="1">
    <location>
        <begin position="62"/>
        <end position="83"/>
    </location>
</feature>
<dbReference type="Gene3D" id="3.40.50.410">
    <property type="entry name" value="von Willebrand factor, type A domain"/>
    <property type="match status" value="1"/>
</dbReference>
<name>A0A2V2LE34_9RHOB</name>
<protein>
    <submittedName>
        <fullName evidence="2">VWA domain-containing protein</fullName>
    </submittedName>
</protein>
<evidence type="ECO:0000256" key="1">
    <source>
        <dbReference type="SAM" id="Phobius"/>
    </source>
</evidence>
<proteinExistence type="predicted"/>
<keyword evidence="1" id="KW-1133">Transmembrane helix</keyword>
<dbReference type="OrthoDB" id="8005957at2"/>
<evidence type="ECO:0000313" key="3">
    <source>
        <dbReference type="Proteomes" id="UP000245680"/>
    </source>
</evidence>
<dbReference type="SUPFAM" id="SSF53300">
    <property type="entry name" value="vWA-like"/>
    <property type="match status" value="1"/>
</dbReference>
<dbReference type="Proteomes" id="UP000245680">
    <property type="component" value="Unassembled WGS sequence"/>
</dbReference>
<dbReference type="AlphaFoldDB" id="A0A2V2LE34"/>
<sequence length="299" mass="30932">MTGLVLTLLRPGWLLALPVLAAVGWWLWRRAGDAGDWARAADPALLRALAALGRVEPQGSRLPMLAALAASGLLVLALSGPAVERRDAVSYRNLDGAVFVLDASPAHVGGPLWPQVVAAGRFAIAGLGARPAGLVLYAGDAYVATDMTSDLLQLGQTLSLVTPETVPDPGTRPARGLALAVRMLAEAQVIAGDVVLVTDGGGLGPDALREAAAIAARGARLAVVAPGPPDPGMAALAQVGGGRVFALTEAAALSDWLSEGARTRLERQDFALLFWHDLGRYLLIPALAALLILFRRAPI</sequence>
<dbReference type="EMBL" id="QGKU01000016">
    <property type="protein sequence ID" value="PWR03808.1"/>
    <property type="molecule type" value="Genomic_DNA"/>
</dbReference>
<dbReference type="InterPro" id="IPR036465">
    <property type="entry name" value="vWFA_dom_sf"/>
</dbReference>
<keyword evidence="1" id="KW-0812">Transmembrane</keyword>
<accession>A0A2V2LE34</accession>